<proteinExistence type="predicted"/>
<sequence length="165" mass="18244">MDPAPTVYLLAGLPGSGKTTYANTLRRRGVVRLSVDEQVIAAHGRLGKDYPETEHLALLRPITDAVRRQLATLVQNGQSVVLDHGLGTKAERDAYKDLVTRHGGRWRLIHFPVARAELLRRLAVRNDDAESGLISPEVLDWIAEHSEEPVGEGEELPDSDLRPDC</sequence>
<protein>
    <submittedName>
        <fullName evidence="2">GTP-binding protein</fullName>
    </submittedName>
</protein>
<name>A0A0N9I8K2_9PSEU</name>
<evidence type="ECO:0000313" key="2">
    <source>
        <dbReference type="EMBL" id="ALG15281.1"/>
    </source>
</evidence>
<accession>A0A0N9I8K2</accession>
<dbReference type="InterPro" id="IPR027417">
    <property type="entry name" value="P-loop_NTPase"/>
</dbReference>
<dbReference type="EMBL" id="CP012752">
    <property type="protein sequence ID" value="ALG15281.1"/>
    <property type="molecule type" value="Genomic_DNA"/>
</dbReference>
<dbReference type="Gene3D" id="3.40.50.300">
    <property type="entry name" value="P-loop containing nucleotide triphosphate hydrolases"/>
    <property type="match status" value="1"/>
</dbReference>
<dbReference type="AlphaFoldDB" id="A0A0N9I8K2"/>
<dbReference type="STRING" id="860235.AOZ06_34660"/>
<keyword evidence="3" id="KW-1185">Reference proteome</keyword>
<dbReference type="SUPFAM" id="SSF52540">
    <property type="entry name" value="P-loop containing nucleoside triphosphate hydrolases"/>
    <property type="match status" value="1"/>
</dbReference>
<evidence type="ECO:0000313" key="3">
    <source>
        <dbReference type="Proteomes" id="UP000063699"/>
    </source>
</evidence>
<gene>
    <name evidence="2" type="ORF">AOZ06_34660</name>
</gene>
<dbReference type="Proteomes" id="UP000063699">
    <property type="component" value="Chromosome"/>
</dbReference>
<evidence type="ECO:0000256" key="1">
    <source>
        <dbReference type="SAM" id="MobiDB-lite"/>
    </source>
</evidence>
<dbReference type="KEGG" id="kphy:AOZ06_34660"/>
<feature type="compositionally biased region" description="Acidic residues" evidence="1">
    <location>
        <begin position="149"/>
        <end position="158"/>
    </location>
</feature>
<dbReference type="Pfam" id="PF13671">
    <property type="entry name" value="AAA_33"/>
    <property type="match status" value="1"/>
</dbReference>
<feature type="region of interest" description="Disordered" evidence="1">
    <location>
        <begin position="145"/>
        <end position="165"/>
    </location>
</feature>
<organism evidence="2 3">
    <name type="scientific">Kibdelosporangium phytohabitans</name>
    <dbReference type="NCBI Taxonomy" id="860235"/>
    <lineage>
        <taxon>Bacteria</taxon>
        <taxon>Bacillati</taxon>
        <taxon>Actinomycetota</taxon>
        <taxon>Actinomycetes</taxon>
        <taxon>Pseudonocardiales</taxon>
        <taxon>Pseudonocardiaceae</taxon>
        <taxon>Kibdelosporangium</taxon>
    </lineage>
</organism>
<reference evidence="2 3" key="1">
    <citation type="submission" date="2015-07" db="EMBL/GenBank/DDBJ databases">
        <title>Genome sequencing of Kibdelosporangium phytohabitans.</title>
        <authorList>
            <person name="Qin S."/>
            <person name="Xing K."/>
        </authorList>
    </citation>
    <scope>NUCLEOTIDE SEQUENCE [LARGE SCALE GENOMIC DNA]</scope>
    <source>
        <strain evidence="2 3">KLBMP1111</strain>
    </source>
</reference>